<sequence>MRAALLVLTLALIWAAITGSFNPLNLLLGAGLGLVVALLLRQSLQGRINLRRLRAALSLLGLFLWELMVSAVRVSIIVLSPNLKAALNPAIIAFPLTVKSDAEITLLANLITLTPGTLSIDVSEDRSTLYVHVLALTTREDAIADIANGFEAKVRELYA</sequence>
<evidence type="ECO:0000256" key="4">
    <source>
        <dbReference type="ARBA" id="ARBA00022692"/>
    </source>
</evidence>
<comment type="subcellular location">
    <subcellularLocation>
        <location evidence="1">Cell membrane</location>
        <topology evidence="1">Multi-pass membrane protein</topology>
    </subcellularLocation>
</comment>
<evidence type="ECO:0000313" key="8">
    <source>
        <dbReference type="EMBL" id="KKC39838.1"/>
    </source>
</evidence>
<evidence type="ECO:0000256" key="1">
    <source>
        <dbReference type="ARBA" id="ARBA00004651"/>
    </source>
</evidence>
<protein>
    <submittedName>
        <fullName evidence="8">Cation:proton antiporter</fullName>
    </submittedName>
</protein>
<dbReference type="GO" id="GO:0008324">
    <property type="term" value="F:monoatomic cation transmembrane transporter activity"/>
    <property type="evidence" value="ECO:0007669"/>
    <property type="project" value="InterPro"/>
</dbReference>
<evidence type="ECO:0000256" key="7">
    <source>
        <dbReference type="SAM" id="Phobius"/>
    </source>
</evidence>
<evidence type="ECO:0000313" key="9">
    <source>
        <dbReference type="Proteomes" id="UP000033411"/>
    </source>
</evidence>
<dbReference type="GO" id="GO:0005886">
    <property type="term" value="C:plasma membrane"/>
    <property type="evidence" value="ECO:0007669"/>
    <property type="project" value="UniProtKB-SubCell"/>
</dbReference>
<dbReference type="PIRSF" id="PIRSF019239">
    <property type="entry name" value="MrpE"/>
    <property type="match status" value="1"/>
</dbReference>
<dbReference type="PATRIC" id="fig|1293439.3.peg.951"/>
<dbReference type="OrthoDB" id="9807187at2"/>
<feature type="transmembrane region" description="Helical" evidence="7">
    <location>
        <begin position="56"/>
        <end position="79"/>
    </location>
</feature>
<dbReference type="Proteomes" id="UP000033411">
    <property type="component" value="Unassembled WGS sequence"/>
</dbReference>
<dbReference type="STRING" id="1293439.WH87_06905"/>
<name>A0A0F5QGJ9_9HYPH</name>
<proteinExistence type="inferred from homology"/>
<comment type="caution">
    <text evidence="8">The sequence shown here is derived from an EMBL/GenBank/DDBJ whole genome shotgun (WGS) entry which is preliminary data.</text>
</comment>
<keyword evidence="4 7" id="KW-0812">Transmembrane</keyword>
<keyword evidence="3" id="KW-1003">Cell membrane</keyword>
<evidence type="ECO:0000256" key="2">
    <source>
        <dbReference type="ARBA" id="ARBA00006228"/>
    </source>
</evidence>
<dbReference type="RefSeq" id="WP_046137918.1">
    <property type="nucleotide sequence ID" value="NZ_LANJ01000011.1"/>
</dbReference>
<dbReference type="InterPro" id="IPR002758">
    <property type="entry name" value="Cation_antiport_E"/>
</dbReference>
<dbReference type="PANTHER" id="PTHR34584">
    <property type="entry name" value="NA(+)/H(+) ANTIPORTER SUBUNIT E1"/>
    <property type="match status" value="1"/>
</dbReference>
<comment type="similarity">
    <text evidence="2">Belongs to the CPA3 antiporters (TC 2.A.63) subunit E family.</text>
</comment>
<keyword evidence="6 7" id="KW-0472">Membrane</keyword>
<dbReference type="Pfam" id="PF01899">
    <property type="entry name" value="MNHE"/>
    <property type="match status" value="1"/>
</dbReference>
<dbReference type="AlphaFoldDB" id="A0A0F5QGJ9"/>
<reference evidence="8 9" key="1">
    <citation type="submission" date="2015-03" db="EMBL/GenBank/DDBJ databases">
        <authorList>
            <person name="Lepp D."/>
            <person name="Hassan Y.I."/>
            <person name="Li X.-Z."/>
            <person name="Zhou T."/>
        </authorList>
    </citation>
    <scope>NUCLEOTIDE SEQUENCE [LARGE SCALE GENOMIC DNA]</scope>
    <source>
        <strain evidence="8 9">E84</strain>
    </source>
</reference>
<dbReference type="PANTHER" id="PTHR34584:SF1">
    <property type="entry name" value="NA(+)_H(+) ANTIPORTER SUBUNIT E1"/>
    <property type="match status" value="1"/>
</dbReference>
<evidence type="ECO:0000256" key="6">
    <source>
        <dbReference type="ARBA" id="ARBA00023136"/>
    </source>
</evidence>
<evidence type="ECO:0000256" key="3">
    <source>
        <dbReference type="ARBA" id="ARBA00022475"/>
    </source>
</evidence>
<organism evidence="8 9">
    <name type="scientific">Devosia epidermidihirudinis</name>
    <dbReference type="NCBI Taxonomy" id="1293439"/>
    <lineage>
        <taxon>Bacteria</taxon>
        <taxon>Pseudomonadati</taxon>
        <taxon>Pseudomonadota</taxon>
        <taxon>Alphaproteobacteria</taxon>
        <taxon>Hyphomicrobiales</taxon>
        <taxon>Devosiaceae</taxon>
        <taxon>Devosia</taxon>
    </lineage>
</organism>
<accession>A0A0F5QGJ9</accession>
<keyword evidence="9" id="KW-1185">Reference proteome</keyword>
<gene>
    <name evidence="8" type="ORF">WH87_06905</name>
</gene>
<keyword evidence="5 7" id="KW-1133">Transmembrane helix</keyword>
<evidence type="ECO:0000256" key="5">
    <source>
        <dbReference type="ARBA" id="ARBA00022989"/>
    </source>
</evidence>
<dbReference type="EMBL" id="LANJ01000011">
    <property type="protein sequence ID" value="KKC39838.1"/>
    <property type="molecule type" value="Genomic_DNA"/>
</dbReference>